<evidence type="ECO:0000313" key="7">
    <source>
        <dbReference type="Proteomes" id="UP000461443"/>
    </source>
</evidence>
<keyword evidence="4" id="KW-0812">Transmembrane</keyword>
<evidence type="ECO:0000256" key="2">
    <source>
        <dbReference type="ARBA" id="ARBA00022676"/>
    </source>
</evidence>
<keyword evidence="2" id="KW-0328">Glycosyltransferase</keyword>
<dbReference type="AlphaFoldDB" id="A0A845SS08"/>
<dbReference type="InterPro" id="IPR001173">
    <property type="entry name" value="Glyco_trans_2-like"/>
</dbReference>
<comment type="caution">
    <text evidence="6">The sequence shown here is derived from an EMBL/GenBank/DDBJ whole genome shotgun (WGS) entry which is preliminary data.</text>
</comment>
<keyword evidence="4" id="KW-1133">Transmembrane helix</keyword>
<name>A0A845SS08_9GAMM</name>
<dbReference type="CDD" id="cd02526">
    <property type="entry name" value="GT2_RfbF_like"/>
    <property type="match status" value="1"/>
</dbReference>
<dbReference type="RefSeq" id="WP_162368354.1">
    <property type="nucleotide sequence ID" value="NZ_WUBS01000020.1"/>
</dbReference>
<feature type="domain" description="Glycosyltransferase 2-like" evidence="5">
    <location>
        <begin position="11"/>
        <end position="178"/>
    </location>
</feature>
<evidence type="ECO:0000313" key="6">
    <source>
        <dbReference type="EMBL" id="NDL65646.1"/>
    </source>
</evidence>
<feature type="transmembrane region" description="Helical" evidence="4">
    <location>
        <begin position="260"/>
        <end position="281"/>
    </location>
</feature>
<dbReference type="EMBL" id="WUBS01000020">
    <property type="protein sequence ID" value="NDL65646.1"/>
    <property type="molecule type" value="Genomic_DNA"/>
</dbReference>
<dbReference type="SUPFAM" id="SSF53448">
    <property type="entry name" value="Nucleotide-diphospho-sugar transferases"/>
    <property type="match status" value="1"/>
</dbReference>
<keyword evidence="4" id="KW-0472">Membrane</keyword>
<dbReference type="Gene3D" id="3.90.550.10">
    <property type="entry name" value="Spore Coat Polysaccharide Biosynthesis Protein SpsA, Chain A"/>
    <property type="match status" value="1"/>
</dbReference>
<keyword evidence="3 6" id="KW-0808">Transferase</keyword>
<sequence>MISPAPCVCAVIVTYHPDPVLFAELLAAIAGQVQELVIVDNGSSAARVEALTAFARGSPRRHILPQEGNMGIAAAQNRGIWRALDLRCTHVLLLDHDSIPAADMVRQLLLLESRLLADDIRVGAIGPTQVDRRTFTRAGFVRRQQMFIRRRYPCRVAGYVETDFLISSGMLIRAPALRAIGVMNSGYFIDHVDTEWCFRATHLGYRLFGAQRAVLHHTLGYGVIKIWLGRWREVPQHSPLRNYYIFRNTLKMVRRTPMTMAWRLAHLYRLGMFLCFFLIVGKPRAQRLRMMLLGIRDGIKGVEGMIDSGKITLGK</sequence>
<comment type="similarity">
    <text evidence="1">Belongs to the glycosyltransferase 2 family.</text>
</comment>
<evidence type="ECO:0000256" key="4">
    <source>
        <dbReference type="SAM" id="Phobius"/>
    </source>
</evidence>
<reference evidence="6 7" key="1">
    <citation type="submission" date="2019-12" db="EMBL/GenBank/DDBJ databases">
        <authorList>
            <person name="Lee S.D."/>
        </authorList>
    </citation>
    <scope>NUCLEOTIDE SEQUENCE [LARGE SCALE GENOMIC DNA]</scope>
    <source>
        <strain evidence="6 7">SAP-6</strain>
    </source>
</reference>
<dbReference type="PANTHER" id="PTHR43179">
    <property type="entry name" value="RHAMNOSYLTRANSFERASE WBBL"/>
    <property type="match status" value="1"/>
</dbReference>
<dbReference type="InterPro" id="IPR029044">
    <property type="entry name" value="Nucleotide-diphossugar_trans"/>
</dbReference>
<evidence type="ECO:0000259" key="5">
    <source>
        <dbReference type="Pfam" id="PF00535"/>
    </source>
</evidence>
<dbReference type="Pfam" id="PF00535">
    <property type="entry name" value="Glycos_transf_2"/>
    <property type="match status" value="1"/>
</dbReference>
<dbReference type="InterPro" id="IPR006446">
    <property type="entry name" value="RhaTrfase"/>
</dbReference>
<proteinExistence type="inferred from homology"/>
<dbReference type="PANTHER" id="PTHR43179:SF12">
    <property type="entry name" value="GALACTOFURANOSYLTRANSFERASE GLFT2"/>
    <property type="match status" value="1"/>
</dbReference>
<evidence type="ECO:0000256" key="3">
    <source>
        <dbReference type="ARBA" id="ARBA00022679"/>
    </source>
</evidence>
<gene>
    <name evidence="6" type="ORF">GRH90_23200</name>
</gene>
<dbReference type="GO" id="GO:0016757">
    <property type="term" value="F:glycosyltransferase activity"/>
    <property type="evidence" value="ECO:0007669"/>
    <property type="project" value="UniProtKB-KW"/>
</dbReference>
<protein>
    <submittedName>
        <fullName evidence="6">Rhamnosyltransferase</fullName>
    </submittedName>
</protein>
<keyword evidence="7" id="KW-1185">Reference proteome</keyword>
<dbReference type="Proteomes" id="UP000461443">
    <property type="component" value="Unassembled WGS sequence"/>
</dbReference>
<organism evidence="6 7">
    <name type="scientific">Acerihabitans arboris</name>
    <dbReference type="NCBI Taxonomy" id="2691583"/>
    <lineage>
        <taxon>Bacteria</taxon>
        <taxon>Pseudomonadati</taxon>
        <taxon>Pseudomonadota</taxon>
        <taxon>Gammaproteobacteria</taxon>
        <taxon>Enterobacterales</taxon>
        <taxon>Pectobacteriaceae</taxon>
        <taxon>Acerihabitans</taxon>
    </lineage>
</organism>
<accession>A0A845SS08</accession>
<evidence type="ECO:0000256" key="1">
    <source>
        <dbReference type="ARBA" id="ARBA00006739"/>
    </source>
</evidence>
<reference evidence="6 7" key="2">
    <citation type="submission" date="2020-02" db="EMBL/GenBank/DDBJ databases">
        <title>The new genus of Enterobacteriales.</title>
        <authorList>
            <person name="Kim I.S."/>
        </authorList>
    </citation>
    <scope>NUCLEOTIDE SEQUENCE [LARGE SCALE GENOMIC DNA]</scope>
    <source>
        <strain evidence="6 7">SAP-6</strain>
    </source>
</reference>
<dbReference type="NCBIfam" id="TIGR01556">
    <property type="entry name" value="rhamnosyltran"/>
    <property type="match status" value="1"/>
</dbReference>